<evidence type="ECO:0000313" key="2">
    <source>
        <dbReference type="Proteomes" id="UP000736583"/>
    </source>
</evidence>
<sequence>MRCLEVKVELTFEEYIFLHERKLSFMGICDKGISDIKRVITFIEVFTINKA</sequence>
<gene>
    <name evidence="1" type="ORF">KQI89_15395</name>
</gene>
<evidence type="ECO:0000313" key="1">
    <source>
        <dbReference type="EMBL" id="MBU5593133.1"/>
    </source>
</evidence>
<proteinExistence type="predicted"/>
<organism evidence="1 2">
    <name type="scientific">Clostridium simiarum</name>
    <dbReference type="NCBI Taxonomy" id="2841506"/>
    <lineage>
        <taxon>Bacteria</taxon>
        <taxon>Bacillati</taxon>
        <taxon>Bacillota</taxon>
        <taxon>Clostridia</taxon>
        <taxon>Eubacteriales</taxon>
        <taxon>Clostridiaceae</taxon>
        <taxon>Clostridium</taxon>
    </lineage>
</organism>
<reference evidence="1 2" key="1">
    <citation type="submission" date="2021-06" db="EMBL/GenBank/DDBJ databases">
        <authorList>
            <person name="Sun Q."/>
            <person name="Li D."/>
        </authorList>
    </citation>
    <scope>NUCLEOTIDE SEQUENCE [LARGE SCALE GENOMIC DNA]</scope>
    <source>
        <strain evidence="1 2">MSJ-4</strain>
    </source>
</reference>
<accession>A0ABS6F4E0</accession>
<protein>
    <submittedName>
        <fullName evidence="1">Uncharacterized protein</fullName>
    </submittedName>
</protein>
<dbReference type="Proteomes" id="UP000736583">
    <property type="component" value="Unassembled WGS sequence"/>
</dbReference>
<comment type="caution">
    <text evidence="1">The sequence shown here is derived from an EMBL/GenBank/DDBJ whole genome shotgun (WGS) entry which is preliminary data.</text>
</comment>
<keyword evidence="2" id="KW-1185">Reference proteome</keyword>
<name>A0ABS6F4E0_9CLOT</name>
<dbReference type="EMBL" id="JAHLQL010000007">
    <property type="protein sequence ID" value="MBU5593133.1"/>
    <property type="molecule type" value="Genomic_DNA"/>
</dbReference>